<evidence type="ECO:0000313" key="2">
    <source>
        <dbReference type="Proteomes" id="UP000307244"/>
    </source>
</evidence>
<sequence length="252" mass="29660">MEYFYHYTSVENLALILKHRTLRFKALDTVDDLNEGLTNDVDEYRQFVFVSCWTDQDIESIPIWNMYAKDMSGVRIALPKYPFTHYSFEDLPNEVVSNIPFARSTIVNYLHFDNGYIFHQGEHYLVKVEYTDDIALLKPNLVEPTSEQGKTIWSARIGKFKQNCWDFQSEVRYRIIVYPRGGFKRTETEKFNFESRMKSKHIDVPISEDAFGQMKILLGPKQLDEHSLIVEALIEKYNPGIELQRSILSIRH</sequence>
<reference evidence="1 2" key="1">
    <citation type="submission" date="2019-04" db="EMBL/GenBank/DDBJ databases">
        <title>Pedobacter sp. RP-3-15 sp. nov., isolated from Arctic soil.</title>
        <authorList>
            <person name="Dahal R.H."/>
            <person name="Kim D.-U."/>
        </authorList>
    </citation>
    <scope>NUCLEOTIDE SEQUENCE [LARGE SCALE GENOMIC DNA]</scope>
    <source>
        <strain evidence="1 2">RP-3-15</strain>
    </source>
</reference>
<evidence type="ECO:0000313" key="1">
    <source>
        <dbReference type="EMBL" id="TKC04206.1"/>
    </source>
</evidence>
<dbReference type="RefSeq" id="WP_136837199.1">
    <property type="nucleotide sequence ID" value="NZ_SWBQ01000005.1"/>
</dbReference>
<dbReference type="Proteomes" id="UP000307244">
    <property type="component" value="Unassembled WGS sequence"/>
</dbReference>
<protein>
    <recommendedName>
        <fullName evidence="3">DUF2971 domain-containing protein</fullName>
    </recommendedName>
</protein>
<proteinExistence type="predicted"/>
<evidence type="ECO:0008006" key="3">
    <source>
        <dbReference type="Google" id="ProtNLM"/>
    </source>
</evidence>
<comment type="caution">
    <text evidence="1">The sequence shown here is derived from an EMBL/GenBank/DDBJ whole genome shotgun (WGS) entry which is preliminary data.</text>
</comment>
<gene>
    <name evidence="1" type="ORF">FA047_16540</name>
</gene>
<dbReference type="AlphaFoldDB" id="A0A4U1CGH4"/>
<keyword evidence="2" id="KW-1185">Reference proteome</keyword>
<dbReference type="OrthoDB" id="762777at2"/>
<dbReference type="EMBL" id="SWBQ01000005">
    <property type="protein sequence ID" value="TKC04206.1"/>
    <property type="molecule type" value="Genomic_DNA"/>
</dbReference>
<organism evidence="1 2">
    <name type="scientific">Pedobacter frigoris</name>
    <dbReference type="NCBI Taxonomy" id="2571272"/>
    <lineage>
        <taxon>Bacteria</taxon>
        <taxon>Pseudomonadati</taxon>
        <taxon>Bacteroidota</taxon>
        <taxon>Sphingobacteriia</taxon>
        <taxon>Sphingobacteriales</taxon>
        <taxon>Sphingobacteriaceae</taxon>
        <taxon>Pedobacter</taxon>
    </lineage>
</organism>
<name>A0A4U1CGH4_9SPHI</name>
<accession>A0A4U1CGH4</accession>